<protein>
    <submittedName>
        <fullName evidence="1">Uncharacterized protein</fullName>
    </submittedName>
</protein>
<dbReference type="EMBL" id="CP109546">
    <property type="protein sequence ID" value="WTZ11187.1"/>
    <property type="molecule type" value="Genomic_DNA"/>
</dbReference>
<accession>A0AAU3I0G5</accession>
<name>A0AAU3I0G5_9ACTN</name>
<gene>
    <name evidence="1" type="ORF">OG699_26355</name>
</gene>
<evidence type="ECO:0000313" key="1">
    <source>
        <dbReference type="EMBL" id="WTZ11187.1"/>
    </source>
</evidence>
<reference evidence="1" key="1">
    <citation type="submission" date="2022-10" db="EMBL/GenBank/DDBJ databases">
        <title>The complete genomes of actinobacterial strains from the NBC collection.</title>
        <authorList>
            <person name="Joergensen T.S."/>
            <person name="Alvarez Arevalo M."/>
            <person name="Sterndorff E.B."/>
            <person name="Faurdal D."/>
            <person name="Vuksanovic O."/>
            <person name="Mourched A.-S."/>
            <person name="Charusanti P."/>
            <person name="Shaw S."/>
            <person name="Blin K."/>
            <person name="Weber T."/>
        </authorList>
    </citation>
    <scope>NUCLEOTIDE SEQUENCE</scope>
    <source>
        <strain evidence="1">NBC_01393</strain>
    </source>
</reference>
<proteinExistence type="predicted"/>
<sequence length="201" mass="21604">MFAALGGVVEIGALNHTGTWDLADVSVGDFLAPRGEDIARIMAAVRTIGRFDDRVMAISDELGYLREHPVEAPFLLLWSAGVTWVPESAGNVAYLEEPHVVRRMCRMGADLQLTRLLDALVTAGIAAGVDAEEGGGLVAGIIRIACDLVDDGGRNTPEGVFRMWRVAELPDALRPDSGAPEYGKAGYRAYDAELERLLTPL</sequence>
<dbReference type="AlphaFoldDB" id="A0AAU3I0G5"/>
<organism evidence="1">
    <name type="scientific">Streptomyces sp. NBC_01393</name>
    <dbReference type="NCBI Taxonomy" id="2903851"/>
    <lineage>
        <taxon>Bacteria</taxon>
        <taxon>Bacillati</taxon>
        <taxon>Actinomycetota</taxon>
        <taxon>Actinomycetes</taxon>
        <taxon>Kitasatosporales</taxon>
        <taxon>Streptomycetaceae</taxon>
        <taxon>Streptomyces</taxon>
    </lineage>
</organism>